<protein>
    <recommendedName>
        <fullName evidence="4">CCHC-type domain-containing protein</fullName>
    </recommendedName>
</protein>
<organism evidence="2 3">
    <name type="scientific">Sinanodonta woodiana</name>
    <name type="common">Chinese pond mussel</name>
    <name type="synonym">Anodonta woodiana</name>
    <dbReference type="NCBI Taxonomy" id="1069815"/>
    <lineage>
        <taxon>Eukaryota</taxon>
        <taxon>Metazoa</taxon>
        <taxon>Spiralia</taxon>
        <taxon>Lophotrochozoa</taxon>
        <taxon>Mollusca</taxon>
        <taxon>Bivalvia</taxon>
        <taxon>Autobranchia</taxon>
        <taxon>Heteroconchia</taxon>
        <taxon>Palaeoheterodonta</taxon>
        <taxon>Unionida</taxon>
        <taxon>Unionoidea</taxon>
        <taxon>Unionidae</taxon>
        <taxon>Unioninae</taxon>
        <taxon>Sinanodonta</taxon>
    </lineage>
</organism>
<dbReference type="AlphaFoldDB" id="A0ABD3XZ64"/>
<evidence type="ECO:0008006" key="4">
    <source>
        <dbReference type="Google" id="ProtNLM"/>
    </source>
</evidence>
<keyword evidence="3" id="KW-1185">Reference proteome</keyword>
<evidence type="ECO:0000256" key="1">
    <source>
        <dbReference type="SAM" id="MobiDB-lite"/>
    </source>
</evidence>
<gene>
    <name evidence="2" type="ORF">ACJMK2_003530</name>
</gene>
<proteinExistence type="predicted"/>
<comment type="caution">
    <text evidence="2">The sequence shown here is derived from an EMBL/GenBank/DDBJ whole genome shotgun (WGS) entry which is preliminary data.</text>
</comment>
<dbReference type="Proteomes" id="UP001634394">
    <property type="component" value="Unassembled WGS sequence"/>
</dbReference>
<feature type="compositionally biased region" description="Basic and acidic residues" evidence="1">
    <location>
        <begin position="96"/>
        <end position="122"/>
    </location>
</feature>
<feature type="region of interest" description="Disordered" evidence="1">
    <location>
        <begin position="95"/>
        <end position="122"/>
    </location>
</feature>
<evidence type="ECO:0000313" key="3">
    <source>
        <dbReference type="Proteomes" id="UP001634394"/>
    </source>
</evidence>
<name>A0ABD3XZ64_SINWO</name>
<accession>A0ABD3XZ64</accession>
<reference evidence="2 3" key="1">
    <citation type="submission" date="2024-11" db="EMBL/GenBank/DDBJ databases">
        <title>Chromosome-level genome assembly of the freshwater bivalve Anodonta woodiana.</title>
        <authorList>
            <person name="Chen X."/>
        </authorList>
    </citation>
    <scope>NUCLEOTIDE SEQUENCE [LARGE SCALE GENOMIC DNA]</scope>
    <source>
        <strain evidence="2">MN2024</strain>
        <tissue evidence="2">Gills</tissue>
    </source>
</reference>
<evidence type="ECO:0000313" key="2">
    <source>
        <dbReference type="EMBL" id="KAL3891267.1"/>
    </source>
</evidence>
<sequence length="122" mass="13888">MKQESLKSKGSNSAQRANFLHGLLTTTWYKGCIYHRKCNKCGETGYTPSKCSNDRNLTIGTNVPAKEITISKQSLSQARNETKSNKELVLEVLEGNDQHDKKEINLEKHFNKSTRNETKEEK</sequence>
<dbReference type="EMBL" id="JBJQND010000001">
    <property type="protein sequence ID" value="KAL3891267.1"/>
    <property type="molecule type" value="Genomic_DNA"/>
</dbReference>